<organism evidence="2 3">
    <name type="scientific">Inhella crocodyli</name>
    <dbReference type="NCBI Taxonomy" id="2499851"/>
    <lineage>
        <taxon>Bacteria</taxon>
        <taxon>Pseudomonadati</taxon>
        <taxon>Pseudomonadota</taxon>
        <taxon>Betaproteobacteria</taxon>
        <taxon>Burkholderiales</taxon>
        <taxon>Sphaerotilaceae</taxon>
        <taxon>Inhella</taxon>
    </lineage>
</organism>
<dbReference type="GO" id="GO:0005524">
    <property type="term" value="F:ATP binding"/>
    <property type="evidence" value="ECO:0007669"/>
    <property type="project" value="UniProtKB-KW"/>
</dbReference>
<gene>
    <name evidence="2" type="ORF">EOD73_11340</name>
</gene>
<dbReference type="InterPro" id="IPR051396">
    <property type="entry name" value="Bact_Antivir_Def_Nuclease"/>
</dbReference>
<sequence length="499" mass="54964">MTKGLLRRISLTTGTLRGLSAFSMTIEYPITAIAGKNGAGKSTFLAMAACAFHAPASSYKSPRRKNAYYTFSDFFVQHPAEVPPQGLEIHYDIAYNNWRATPDLPNGVGIGTQSRHKSKGGKWNDYDTRVNRTVVFIGIERIVPHSERSQSKSYSRAFKDSPKKGWEDKVMATVGAILGKSYSDFRYVEHSKYNLPIVAVGQTIYSGLNMGAGENALFEIFSTAYSAGEGALLIIDEIELGLHAEAQRKFVEKLKDVSLELKIQVICTTHSKEIFDCLPSDSRFYMECIGNRTRITPEASSDFAFAKLSGSESCDMDILVEDTIAESIVRAALPASARSRVRFVVVGSASALSRQLAAAYIRNPSAPVLAVFDGDQANKMQANFGHAKSMAERVAADFEGWFKAHSICLPGKTWPEAWLLAEARQLADVIAPTFKTEEADFIEYLEYALQAGKHNEFHELGKHLGLTPDVCLSHICQKVCESPSDQILELIEMTANTLP</sequence>
<dbReference type="OrthoDB" id="7024727at2"/>
<keyword evidence="2" id="KW-0547">Nucleotide-binding</keyword>
<evidence type="ECO:0000259" key="1">
    <source>
        <dbReference type="SMART" id="SM00382"/>
    </source>
</evidence>
<evidence type="ECO:0000313" key="3">
    <source>
        <dbReference type="Proteomes" id="UP000288587"/>
    </source>
</evidence>
<feature type="domain" description="AAA+ ATPase" evidence="1">
    <location>
        <begin position="27"/>
        <end position="291"/>
    </location>
</feature>
<dbReference type="SUPFAM" id="SSF52540">
    <property type="entry name" value="P-loop containing nucleoside triphosphate hydrolases"/>
    <property type="match status" value="1"/>
</dbReference>
<dbReference type="InterPro" id="IPR003959">
    <property type="entry name" value="ATPase_AAA_core"/>
</dbReference>
<evidence type="ECO:0000313" key="2">
    <source>
        <dbReference type="EMBL" id="RVT84722.1"/>
    </source>
</evidence>
<dbReference type="AlphaFoldDB" id="A0A437LH61"/>
<dbReference type="SMART" id="SM00382">
    <property type="entry name" value="AAA"/>
    <property type="match status" value="1"/>
</dbReference>
<dbReference type="InterPro" id="IPR027417">
    <property type="entry name" value="P-loop_NTPase"/>
</dbReference>
<proteinExistence type="predicted"/>
<reference evidence="2 3" key="1">
    <citation type="submission" date="2019-01" db="EMBL/GenBank/DDBJ databases">
        <authorList>
            <person name="Chen W.-M."/>
        </authorList>
    </citation>
    <scope>NUCLEOTIDE SEQUENCE [LARGE SCALE GENOMIC DNA]</scope>
    <source>
        <strain evidence="2 3">CCP-18</strain>
    </source>
</reference>
<dbReference type="Pfam" id="PF13304">
    <property type="entry name" value="AAA_21"/>
    <property type="match status" value="1"/>
</dbReference>
<comment type="caution">
    <text evidence="2">The sequence shown here is derived from an EMBL/GenBank/DDBJ whole genome shotgun (WGS) entry which is preliminary data.</text>
</comment>
<accession>A0A437LH61</accession>
<dbReference type="RefSeq" id="WP_127683123.1">
    <property type="nucleotide sequence ID" value="NZ_SACM01000003.1"/>
</dbReference>
<protein>
    <submittedName>
        <fullName evidence="2">ATP-binding protein</fullName>
    </submittedName>
</protein>
<dbReference type="PANTHER" id="PTHR43581:SF2">
    <property type="entry name" value="EXCINUCLEASE ATPASE SUBUNIT"/>
    <property type="match status" value="1"/>
</dbReference>
<dbReference type="CDD" id="cd00267">
    <property type="entry name" value="ABC_ATPase"/>
    <property type="match status" value="1"/>
</dbReference>
<dbReference type="PANTHER" id="PTHR43581">
    <property type="entry name" value="ATP/GTP PHOSPHATASE"/>
    <property type="match status" value="1"/>
</dbReference>
<dbReference type="GO" id="GO:0016887">
    <property type="term" value="F:ATP hydrolysis activity"/>
    <property type="evidence" value="ECO:0007669"/>
    <property type="project" value="InterPro"/>
</dbReference>
<dbReference type="Proteomes" id="UP000288587">
    <property type="component" value="Unassembled WGS sequence"/>
</dbReference>
<keyword evidence="3" id="KW-1185">Reference proteome</keyword>
<dbReference type="EMBL" id="SACM01000003">
    <property type="protein sequence ID" value="RVT84722.1"/>
    <property type="molecule type" value="Genomic_DNA"/>
</dbReference>
<keyword evidence="2" id="KW-0067">ATP-binding</keyword>
<dbReference type="Gene3D" id="3.40.50.300">
    <property type="entry name" value="P-loop containing nucleotide triphosphate hydrolases"/>
    <property type="match status" value="1"/>
</dbReference>
<dbReference type="InterPro" id="IPR003593">
    <property type="entry name" value="AAA+_ATPase"/>
</dbReference>
<name>A0A437LH61_9BURK</name>